<dbReference type="InterPro" id="IPR046897">
    <property type="entry name" value="ABC-3C_MC6"/>
</dbReference>
<organism evidence="2 3">
    <name type="scientific">Myxococcus fulvus (strain ATCC BAA-855 / HW-1)</name>
    <dbReference type="NCBI Taxonomy" id="483219"/>
    <lineage>
        <taxon>Bacteria</taxon>
        <taxon>Pseudomonadati</taxon>
        <taxon>Myxococcota</taxon>
        <taxon>Myxococcia</taxon>
        <taxon>Myxococcales</taxon>
        <taxon>Cystobacterineae</taxon>
        <taxon>Myxococcaceae</taxon>
        <taxon>Myxococcus</taxon>
    </lineage>
</organism>
<evidence type="ECO:0000313" key="2">
    <source>
        <dbReference type="EMBL" id="AEI63783.1"/>
    </source>
</evidence>
<protein>
    <submittedName>
        <fullName evidence="2">Uncharacterized protein</fullName>
    </submittedName>
</protein>
<dbReference type="STRING" id="483219.LILAB_09360"/>
<gene>
    <name evidence="2" type="ordered locus">LILAB_09360</name>
</gene>
<dbReference type="AlphaFoldDB" id="F8CIC4"/>
<dbReference type="HOGENOM" id="CLU_189106_0_1_7"/>
<reference evidence="2 3" key="1">
    <citation type="journal article" date="2011" name="J. Bacteriol.">
        <title>Genome sequence of the halotolerant marine bacterium Myxococcus fulvus HW-1.</title>
        <authorList>
            <person name="Li Z.F."/>
            <person name="Li X."/>
            <person name="Liu H."/>
            <person name="Liu X."/>
            <person name="Han K."/>
            <person name="Wu Z.H."/>
            <person name="Hu W."/>
            <person name="Li F.F."/>
            <person name="Li Y.Z."/>
        </authorList>
    </citation>
    <scope>NUCLEOTIDE SEQUENCE [LARGE SCALE GENOMIC DNA]</scope>
    <source>
        <strain evidence="3">ATCC BAA-855 / HW-1</strain>
    </source>
</reference>
<dbReference type="EMBL" id="CP002830">
    <property type="protein sequence ID" value="AEI63783.1"/>
    <property type="molecule type" value="Genomic_DNA"/>
</dbReference>
<proteinExistence type="predicted"/>
<dbReference type="Pfam" id="PF20293">
    <property type="entry name" value="MC6"/>
    <property type="match status" value="1"/>
</dbReference>
<accession>F8CIC4</accession>
<evidence type="ECO:0000256" key="1">
    <source>
        <dbReference type="SAM" id="MobiDB-lite"/>
    </source>
</evidence>
<evidence type="ECO:0000313" key="3">
    <source>
        <dbReference type="Proteomes" id="UP000000488"/>
    </source>
</evidence>
<name>F8CIC4_MYXFH</name>
<dbReference type="Proteomes" id="UP000000488">
    <property type="component" value="Chromosome"/>
</dbReference>
<dbReference type="KEGG" id="mfu:LILAB_09360"/>
<sequence length="100" mass="11105">MILPTKGIRADRALLSVGADVLRLLDEPKTVSRIWDEVRSAWGLREGASRLSFDWFVLALDLLYVLGAVDMEHGRLVRRTSRTDSTRLKPAPAPSEGMGT</sequence>
<feature type="region of interest" description="Disordered" evidence="1">
    <location>
        <begin position="80"/>
        <end position="100"/>
    </location>
</feature>
<dbReference type="eggNOG" id="ENOG50319D7">
    <property type="taxonomic scope" value="Bacteria"/>
</dbReference>